<dbReference type="VEuPathDB" id="PlasmoDB:PmUG01_14038500"/>
<feature type="coiled-coil region" evidence="2">
    <location>
        <begin position="204"/>
        <end position="254"/>
    </location>
</feature>
<dbReference type="GO" id="GO:0005840">
    <property type="term" value="C:ribosome"/>
    <property type="evidence" value="ECO:0007669"/>
    <property type="project" value="UniProtKB-KW"/>
</dbReference>
<dbReference type="GO" id="GO:0003723">
    <property type="term" value="F:RNA binding"/>
    <property type="evidence" value="ECO:0007669"/>
    <property type="project" value="InterPro"/>
</dbReference>
<dbReference type="InterPro" id="IPR000851">
    <property type="entry name" value="Ribosomal_uS5"/>
</dbReference>
<evidence type="ECO:0000256" key="1">
    <source>
        <dbReference type="PROSITE-ProRule" id="PRU00268"/>
    </source>
</evidence>
<keyword evidence="4" id="KW-1133">Transmembrane helix</keyword>
<feature type="region of interest" description="Disordered" evidence="3">
    <location>
        <begin position="665"/>
        <end position="697"/>
    </location>
</feature>
<dbReference type="GO" id="GO:0003735">
    <property type="term" value="F:structural constituent of ribosome"/>
    <property type="evidence" value="ECO:0007669"/>
    <property type="project" value="UniProtKB-UniRule"/>
</dbReference>
<feature type="region of interest" description="Disordered" evidence="3">
    <location>
        <begin position="69"/>
        <end position="108"/>
    </location>
</feature>
<keyword evidence="2" id="KW-0175">Coiled coil</keyword>
<proteinExistence type="predicted"/>
<dbReference type="SUPFAM" id="SSF54768">
    <property type="entry name" value="dsRNA-binding domain-like"/>
    <property type="match status" value="1"/>
</dbReference>
<feature type="region of interest" description="Disordered" evidence="3">
    <location>
        <begin position="638"/>
        <end position="657"/>
    </location>
</feature>
<evidence type="ECO:0000256" key="3">
    <source>
        <dbReference type="SAM" id="MobiDB-lite"/>
    </source>
</evidence>
<evidence type="ECO:0000313" key="7">
    <source>
        <dbReference type="Proteomes" id="UP000219799"/>
    </source>
</evidence>
<evidence type="ECO:0000256" key="4">
    <source>
        <dbReference type="SAM" id="Phobius"/>
    </source>
</evidence>
<name>A0A1C3L2E7_PLAMA</name>
<dbReference type="Gene3D" id="3.30.160.20">
    <property type="match status" value="1"/>
</dbReference>
<dbReference type="EMBL" id="LT594502">
    <property type="protein sequence ID" value="SBT80741.1"/>
    <property type="molecule type" value="Genomic_DNA"/>
</dbReference>
<gene>
    <name evidence="6" type="primary">PmlGA01_140023500</name>
    <name evidence="6" type="ORF">PMLGA01_140023500</name>
</gene>
<dbReference type="Proteomes" id="UP000219799">
    <property type="component" value="Chromosome 14"/>
</dbReference>
<dbReference type="GO" id="GO:0006412">
    <property type="term" value="P:translation"/>
    <property type="evidence" value="ECO:0007669"/>
    <property type="project" value="InterPro"/>
</dbReference>
<dbReference type="Pfam" id="PF00333">
    <property type="entry name" value="Ribosomal_S5"/>
    <property type="match status" value="1"/>
</dbReference>
<accession>A0A1C3L2E7</accession>
<dbReference type="InterPro" id="IPR013810">
    <property type="entry name" value="Ribosomal_uS5_N"/>
</dbReference>
<keyword evidence="4" id="KW-0472">Membrane</keyword>
<dbReference type="InterPro" id="IPR020568">
    <property type="entry name" value="Ribosomal_Su5_D2-typ_SF"/>
</dbReference>
<dbReference type="PANTHER" id="PTHR48277:SF1">
    <property type="entry name" value="MITOCHONDRIAL RIBOSOMAL PROTEIN S5"/>
    <property type="match status" value="1"/>
</dbReference>
<dbReference type="InterPro" id="IPR014721">
    <property type="entry name" value="Ribsml_uS5_D2-typ_fold_subgr"/>
</dbReference>
<feature type="compositionally biased region" description="Basic and acidic residues" evidence="3">
    <location>
        <begin position="1"/>
        <end position="14"/>
    </location>
</feature>
<feature type="transmembrane region" description="Helical" evidence="4">
    <location>
        <begin position="170"/>
        <end position="188"/>
    </location>
</feature>
<evidence type="ECO:0000256" key="2">
    <source>
        <dbReference type="SAM" id="Coils"/>
    </source>
</evidence>
<keyword evidence="4" id="KW-0812">Transmembrane</keyword>
<evidence type="ECO:0000313" key="6">
    <source>
        <dbReference type="EMBL" id="SBT80741.1"/>
    </source>
</evidence>
<reference evidence="6 7" key="1">
    <citation type="submission" date="2016-06" db="EMBL/GenBank/DDBJ databases">
        <authorList>
            <consortium name="Pathogen Informatics"/>
        </authorList>
    </citation>
    <scope>NUCLEOTIDE SEQUENCE [LARGE SCALE GENOMIC DNA]</scope>
    <source>
        <strain evidence="6">PmlGA01</strain>
    </source>
</reference>
<protein>
    <submittedName>
        <fullName evidence="6">Mitochondrial ribosomal protein S5, putative</fullName>
    </submittedName>
</protein>
<dbReference type="GO" id="GO:1990904">
    <property type="term" value="C:ribonucleoprotein complex"/>
    <property type="evidence" value="ECO:0007669"/>
    <property type="project" value="UniProtKB-UniRule"/>
</dbReference>
<organism evidence="6 7">
    <name type="scientific">Plasmodium malariae</name>
    <dbReference type="NCBI Taxonomy" id="5858"/>
    <lineage>
        <taxon>Eukaryota</taxon>
        <taxon>Sar</taxon>
        <taxon>Alveolata</taxon>
        <taxon>Apicomplexa</taxon>
        <taxon>Aconoidasida</taxon>
        <taxon>Haemosporida</taxon>
        <taxon>Plasmodiidae</taxon>
        <taxon>Plasmodium</taxon>
        <taxon>Plasmodium (Plasmodium)</taxon>
    </lineage>
</organism>
<evidence type="ECO:0000259" key="5">
    <source>
        <dbReference type="PROSITE" id="PS50881"/>
    </source>
</evidence>
<feature type="compositionally biased region" description="Basic and acidic residues" evidence="3">
    <location>
        <begin position="673"/>
        <end position="697"/>
    </location>
</feature>
<dbReference type="Gene3D" id="3.30.230.10">
    <property type="match status" value="1"/>
</dbReference>
<feature type="region of interest" description="Disordered" evidence="3">
    <location>
        <begin position="1"/>
        <end position="22"/>
    </location>
</feature>
<dbReference type="SUPFAM" id="SSF54211">
    <property type="entry name" value="Ribosomal protein S5 domain 2-like"/>
    <property type="match status" value="1"/>
</dbReference>
<feature type="compositionally biased region" description="Low complexity" evidence="3">
    <location>
        <begin position="78"/>
        <end position="92"/>
    </location>
</feature>
<feature type="domain" description="S5 DRBM" evidence="5">
    <location>
        <begin position="1179"/>
        <end position="1242"/>
    </location>
</feature>
<dbReference type="PANTHER" id="PTHR48277">
    <property type="entry name" value="MITOCHONDRIAL RIBOSOMAL PROTEIN S5"/>
    <property type="match status" value="1"/>
</dbReference>
<dbReference type="PROSITE" id="PS50881">
    <property type="entry name" value="S5_DSRBD"/>
    <property type="match status" value="1"/>
</dbReference>
<sequence>MKKQFNLDENKGTQKSENLTENLGENLENKKVGNYSFNCKVLHSFVENLKRICSENRKHAININEIKRREEKREKSNSRNNISNSINNGIYSETPTTKAKKTNETKHSEEHTKFHKRFYYELCEINGSHNNEKNRMIYITKIFRKIINRKKVRQFICENEKRVKKNNLKFFVNLSLGIVIYLYIYKYIKKNDFVKIYYINQKEKKEKEEEVGVEEEEVGVEEEEVGVEEEEVGVEEEEGKVEEEEEEAVEERKKSLRKYIGNKKHVRTNLDESSCKASHNIVNSLPSLYFNYIELSKYYKSCIKINYEIMNLVHKFHLLLKHFYKYLPVLNINKENCIIYNYYNKCYIYNENIKKKEDTDKVIPRKDIYEKRKKKETTFNIFKNVTDYELDFFYFNEKEHDEKEIIHDLVQNNEVELFEHVFDEGAKNEFANCQSSQSCTEQQDAQERENSDNGLSSDEMEYSKKLFLYYLNNNLEMCLINLVDKDEFSSANDEAQNGGNTLATSYTKNKNLSFLKSTSILQYLNNNKNTYNKIIEIIHQFYNNPSHTLKNCIKDLNIYDKNILDIYDDNIFDLYYKFKNEATFETEENIKNKKLLEVKIFLDYEKLHTKRTVETQTPISFFKKDKLIQIKKNKNKYGHSDGNSIHNDHNSNRYSDIINRNSSSGASYWNNDSESKDEGEKRRKNHPIEQGKEEMSESKYKQAIRIYNLLKLNDKGSIFDEDVFMNIDSKINHDIYEFAQKNLINYPYENIDSTSRISKKNDIDVQTVCNDKTATSESLEYKTEGTSDSSINNDPINNDHTFDESNFMNITKMNLPIFNPSSFCLAIECLTNYICDDLIILFGDLVDKKKIPEKGENDRLYKFINLLCNFFSLEKKHSDVDRWMLDVYKKIKSKLPSKLRNIKDEYIQKWIKGHLERVLLNEKYKNETLYKEKYYNLGNDFVYDNLPLNNTNVMDNKINFSTNKLTYYFKTIIEFLLEKKIDNDLEEQLKMMFLNLKKIGLQNWLKMDIKDFEKYLLRNKNNNFLEISENDKYVSYLMLKCASRNITDFFFYEEFSPFYLFQEKPKNSIEEKINSLQENKHISDDELKKMIYTNQSAITITGSNNINEDEYNDMDIDLFLEKEKKYNMNRSLITYNFDENTNSYNYKYKQIPNTIYDQNTNKYIREKETIDPMLKLNEMRSSILEVKRMMSMTKDGRVYYIRIIIIIGNGKGVYGYGVGFGKNIKEARNSALLNSISNIDFIDYNYKNCILNFPVSGQEYSSHVKIIPRPLGKGLKMNRKYLPLGYILGLDNVKISFSGSNKWMSRIKALKRCLNKIVSIKTLCKMTGQKYVCHFAPHYCTSHWPDYWFKNILKEYQYKIQRIQKKRSMVCRKNFRSNISKIPEEVRPDFTPYTWKTPIQKYVELQKLKRYIDNNIFRTNVF</sequence>
<keyword evidence="1 6" id="KW-0689">Ribosomal protein</keyword>
<keyword evidence="1" id="KW-0687">Ribonucleoprotein</keyword>
<feature type="region of interest" description="Disordered" evidence="3">
    <location>
        <begin position="437"/>
        <end position="457"/>
    </location>
</feature>
<dbReference type="VEuPathDB" id="PlasmoDB:PmUG01_14038600"/>